<dbReference type="Proteomes" id="UP000183940">
    <property type="component" value="Unassembled WGS sequence"/>
</dbReference>
<proteinExistence type="predicted"/>
<accession>A0A1L9QRE4</accession>
<sequence length="70" mass="8185">MYMCLLFTLLVSCITFFIPTIPGKIVFFLTALFLAGYADHLNSRKKDLEIFKRHEKLLSISDKLDKNWKS</sequence>
<name>A0A1L9QRE4_9CYAN</name>
<gene>
    <name evidence="2" type="ORF">BI308_12220</name>
</gene>
<protein>
    <submittedName>
        <fullName evidence="2">Uncharacterized protein</fullName>
    </submittedName>
</protein>
<dbReference type="AlphaFoldDB" id="A0A1L9QRE4"/>
<dbReference type="STRING" id="1925591.BI308_12220"/>
<evidence type="ECO:0000313" key="2">
    <source>
        <dbReference type="EMBL" id="OJJ25244.1"/>
    </source>
</evidence>
<keyword evidence="1" id="KW-1133">Transmembrane helix</keyword>
<keyword evidence="1" id="KW-0812">Transmembrane</keyword>
<feature type="transmembrane region" description="Helical" evidence="1">
    <location>
        <begin position="25"/>
        <end position="43"/>
    </location>
</feature>
<comment type="caution">
    <text evidence="2">The sequence shown here is derived from an EMBL/GenBank/DDBJ whole genome shotgun (WGS) entry which is preliminary data.</text>
</comment>
<keyword evidence="3" id="KW-1185">Reference proteome</keyword>
<reference evidence="2" key="1">
    <citation type="submission" date="2016-10" db="EMBL/GenBank/DDBJ databases">
        <title>CRISPR-Cas defence system in Roseofilum reptotaenium: evidence of a bacteriophage-cyanobacterium arms race in the coral black band disease.</title>
        <authorList>
            <person name="Buerger P."/>
            <person name="Wood-Charlson E.M."/>
            <person name="Weynberg K.D."/>
            <person name="Willis B."/>
            <person name="Van Oppen M.J."/>
        </authorList>
    </citation>
    <scope>NUCLEOTIDE SEQUENCE [LARGE SCALE GENOMIC DNA]</scope>
    <source>
        <strain evidence="2">AO1-A</strain>
    </source>
</reference>
<evidence type="ECO:0000256" key="1">
    <source>
        <dbReference type="SAM" id="Phobius"/>
    </source>
</evidence>
<dbReference type="EMBL" id="MLAW01000019">
    <property type="protein sequence ID" value="OJJ25244.1"/>
    <property type="molecule type" value="Genomic_DNA"/>
</dbReference>
<organism evidence="2 3">
    <name type="scientific">Roseofilum reptotaenium AO1-A</name>
    <dbReference type="NCBI Taxonomy" id="1925591"/>
    <lineage>
        <taxon>Bacteria</taxon>
        <taxon>Bacillati</taxon>
        <taxon>Cyanobacteriota</taxon>
        <taxon>Cyanophyceae</taxon>
        <taxon>Desertifilales</taxon>
        <taxon>Desertifilaceae</taxon>
        <taxon>Roseofilum</taxon>
    </lineage>
</organism>
<keyword evidence="1" id="KW-0472">Membrane</keyword>
<evidence type="ECO:0000313" key="3">
    <source>
        <dbReference type="Proteomes" id="UP000183940"/>
    </source>
</evidence>